<keyword evidence="2" id="KW-0645">Protease</keyword>
<dbReference type="InterPro" id="IPR014782">
    <property type="entry name" value="Peptidase_M1_dom"/>
</dbReference>
<keyword evidence="12" id="KW-1185">Reference proteome</keyword>
<dbReference type="EMBL" id="JWZT01004976">
    <property type="protein sequence ID" value="KII62449.1"/>
    <property type="molecule type" value="Genomic_DNA"/>
</dbReference>
<dbReference type="OrthoDB" id="6749331at2759"/>
<dbReference type="Gene3D" id="1.10.390.10">
    <property type="entry name" value="Neutral Protease Domain 2"/>
    <property type="match status" value="1"/>
</dbReference>
<protein>
    <submittedName>
        <fullName evidence="11">Endoplasmic reticulum aminopeptidase 1</fullName>
    </submittedName>
</protein>
<evidence type="ECO:0000256" key="1">
    <source>
        <dbReference type="ARBA" id="ARBA00010136"/>
    </source>
</evidence>
<evidence type="ECO:0000256" key="5">
    <source>
        <dbReference type="ARBA" id="ARBA00022833"/>
    </source>
</evidence>
<evidence type="ECO:0000313" key="11">
    <source>
        <dbReference type="EMBL" id="KII62449.1"/>
    </source>
</evidence>
<dbReference type="CDD" id="cd09601">
    <property type="entry name" value="M1_APN-Q_like"/>
    <property type="match status" value="1"/>
</dbReference>
<dbReference type="GO" id="GO:0008270">
    <property type="term" value="F:zinc ion binding"/>
    <property type="evidence" value="ECO:0007669"/>
    <property type="project" value="InterPro"/>
</dbReference>
<dbReference type="GO" id="GO:0005615">
    <property type="term" value="C:extracellular space"/>
    <property type="evidence" value="ECO:0007669"/>
    <property type="project" value="TreeGrafter"/>
</dbReference>
<dbReference type="Pfam" id="PF17900">
    <property type="entry name" value="Peptidase_M1_N"/>
    <property type="match status" value="1"/>
</dbReference>
<feature type="binding site" evidence="8">
    <location>
        <position position="315"/>
    </location>
    <ligand>
        <name>Zn(2+)</name>
        <dbReference type="ChEBI" id="CHEBI:29105"/>
        <note>catalytic</note>
    </ligand>
</feature>
<dbReference type="InterPro" id="IPR027268">
    <property type="entry name" value="Peptidase_M4/M1_CTD_sf"/>
</dbReference>
<feature type="domain" description="Peptidase M1 membrane alanine aminopeptidase" evidence="9">
    <location>
        <begin position="236"/>
        <end position="320"/>
    </location>
</feature>
<dbReference type="GO" id="GO:0016020">
    <property type="term" value="C:membrane"/>
    <property type="evidence" value="ECO:0007669"/>
    <property type="project" value="TreeGrafter"/>
</dbReference>
<dbReference type="GO" id="GO:0043171">
    <property type="term" value="P:peptide catabolic process"/>
    <property type="evidence" value="ECO:0007669"/>
    <property type="project" value="TreeGrafter"/>
</dbReference>
<dbReference type="GO" id="GO:0042277">
    <property type="term" value="F:peptide binding"/>
    <property type="evidence" value="ECO:0007669"/>
    <property type="project" value="TreeGrafter"/>
</dbReference>
<dbReference type="Gene3D" id="2.60.40.1730">
    <property type="entry name" value="tricorn interacting facor f3 domain"/>
    <property type="match status" value="1"/>
</dbReference>
<keyword evidence="5 8" id="KW-0862">Zinc</keyword>
<dbReference type="SUPFAM" id="SSF63737">
    <property type="entry name" value="Leukotriene A4 hydrolase N-terminal domain"/>
    <property type="match status" value="1"/>
</dbReference>
<dbReference type="SUPFAM" id="SSF55486">
    <property type="entry name" value="Metalloproteases ('zincins'), catalytic domain"/>
    <property type="match status" value="1"/>
</dbReference>
<dbReference type="InterPro" id="IPR045357">
    <property type="entry name" value="Aminopeptidase_N-like_N"/>
</dbReference>
<dbReference type="PANTHER" id="PTHR11533">
    <property type="entry name" value="PROTEASE M1 ZINC METALLOPROTEASE"/>
    <property type="match status" value="1"/>
</dbReference>
<organism evidence="11 12">
    <name type="scientific">Thelohanellus kitauei</name>
    <name type="common">Myxosporean</name>
    <dbReference type="NCBI Taxonomy" id="669202"/>
    <lineage>
        <taxon>Eukaryota</taxon>
        <taxon>Metazoa</taxon>
        <taxon>Cnidaria</taxon>
        <taxon>Myxozoa</taxon>
        <taxon>Myxosporea</taxon>
        <taxon>Bivalvulida</taxon>
        <taxon>Platysporina</taxon>
        <taxon>Myxobolidae</taxon>
        <taxon>Thelohanellus</taxon>
    </lineage>
</organism>
<dbReference type="InterPro" id="IPR050344">
    <property type="entry name" value="Peptidase_M1_aminopeptidases"/>
</dbReference>
<feature type="active site" description="Proton acceptor" evidence="7">
    <location>
        <position position="316"/>
    </location>
</feature>
<dbReference type="InterPro" id="IPR042097">
    <property type="entry name" value="Aminopeptidase_N-like_N_sf"/>
</dbReference>
<dbReference type="PANTHER" id="PTHR11533:SF299">
    <property type="entry name" value="AMINOPEPTIDASE"/>
    <property type="match status" value="1"/>
</dbReference>
<evidence type="ECO:0000256" key="8">
    <source>
        <dbReference type="PIRSR" id="PIRSR634016-3"/>
    </source>
</evidence>
<comment type="similarity">
    <text evidence="1">Belongs to the peptidase M1 family.</text>
</comment>
<dbReference type="Proteomes" id="UP000031668">
    <property type="component" value="Unassembled WGS sequence"/>
</dbReference>
<dbReference type="Pfam" id="PF01433">
    <property type="entry name" value="Peptidase_M1"/>
    <property type="match status" value="1"/>
</dbReference>
<proteinExistence type="inferred from homology"/>
<feature type="binding site" evidence="8">
    <location>
        <position position="319"/>
    </location>
    <ligand>
        <name>Zn(2+)</name>
        <dbReference type="ChEBI" id="CHEBI:29105"/>
        <note>catalytic</note>
    </ligand>
</feature>
<evidence type="ECO:0000256" key="2">
    <source>
        <dbReference type="ARBA" id="ARBA00022670"/>
    </source>
</evidence>
<dbReference type="GO" id="GO:0006508">
    <property type="term" value="P:proteolysis"/>
    <property type="evidence" value="ECO:0007669"/>
    <property type="project" value="UniProtKB-KW"/>
</dbReference>
<comment type="caution">
    <text evidence="11">The sequence shown here is derived from an EMBL/GenBank/DDBJ whole genome shotgun (WGS) entry which is preliminary data.</text>
</comment>
<keyword evidence="6" id="KW-0482">Metalloprotease</keyword>
<dbReference type="GO" id="GO:0005737">
    <property type="term" value="C:cytoplasm"/>
    <property type="evidence" value="ECO:0007669"/>
    <property type="project" value="TreeGrafter"/>
</dbReference>
<keyword evidence="3 8" id="KW-0479">Metal-binding</keyword>
<evidence type="ECO:0000256" key="3">
    <source>
        <dbReference type="ARBA" id="ARBA00022723"/>
    </source>
</evidence>
<feature type="domain" description="Aminopeptidase N-like N-terminal" evidence="10">
    <location>
        <begin position="8"/>
        <end position="201"/>
    </location>
</feature>
<evidence type="ECO:0000256" key="6">
    <source>
        <dbReference type="ARBA" id="ARBA00023049"/>
    </source>
</evidence>
<accession>A0A0C2MDS0</accession>
<gene>
    <name evidence="11" type="ORF">RF11_13820</name>
</gene>
<evidence type="ECO:0000259" key="9">
    <source>
        <dbReference type="Pfam" id="PF01433"/>
    </source>
</evidence>
<sequence>MLTHLDLEYFQGLVEIDMMSLSYNRRIILHQKDIEITRSELFITGTHSPMKLDILDTELFDKIEEIIPSIRIIDTSYEPQSEIVTFMTEHDLEPNQKLTLRLKYKAPYSKKLDGLYKTQRINSNKQRITIASTQFEPTSARKMFPCFDEPSMKATFQLTVIHDSNVYAISNMPQLEGYPKILTSNLTVSKFQVSVRMSTYLVSLSLIDFINAKTVTDSGVVIKVYAPESDANHLDFATSVAAKMLTFCEEFFGEKYPIQKLGDKKTNLDIVAMTEFMSGAMENFGHLIFRSTNLIYDPTRTTLDTKRQIMMVICHELAHQVNDSPLNIIGSVMI</sequence>
<dbReference type="AlphaFoldDB" id="A0A0C2MDS0"/>
<evidence type="ECO:0000313" key="12">
    <source>
        <dbReference type="Proteomes" id="UP000031668"/>
    </source>
</evidence>
<evidence type="ECO:0000256" key="7">
    <source>
        <dbReference type="PIRSR" id="PIRSR634016-1"/>
    </source>
</evidence>
<dbReference type="InterPro" id="IPR034016">
    <property type="entry name" value="M1_APN-typ"/>
</dbReference>
<keyword evidence="4" id="KW-0378">Hydrolase</keyword>
<dbReference type="GO" id="GO:0070006">
    <property type="term" value="F:metalloaminopeptidase activity"/>
    <property type="evidence" value="ECO:0007669"/>
    <property type="project" value="TreeGrafter"/>
</dbReference>
<evidence type="ECO:0000256" key="4">
    <source>
        <dbReference type="ARBA" id="ARBA00022801"/>
    </source>
</evidence>
<dbReference type="PRINTS" id="PR00756">
    <property type="entry name" value="ALADIPTASE"/>
</dbReference>
<keyword evidence="11" id="KW-0031">Aminopeptidase</keyword>
<evidence type="ECO:0000259" key="10">
    <source>
        <dbReference type="Pfam" id="PF17900"/>
    </source>
</evidence>
<dbReference type="InterPro" id="IPR001930">
    <property type="entry name" value="Peptidase_M1"/>
</dbReference>
<name>A0A0C2MDS0_THEKT</name>
<reference evidence="11 12" key="1">
    <citation type="journal article" date="2014" name="Genome Biol. Evol.">
        <title>The genome of the myxosporean Thelohanellus kitauei shows adaptations to nutrient acquisition within its fish host.</title>
        <authorList>
            <person name="Yang Y."/>
            <person name="Xiong J."/>
            <person name="Zhou Z."/>
            <person name="Huo F."/>
            <person name="Miao W."/>
            <person name="Ran C."/>
            <person name="Liu Y."/>
            <person name="Zhang J."/>
            <person name="Feng J."/>
            <person name="Wang M."/>
            <person name="Wang M."/>
            <person name="Wang L."/>
            <person name="Yao B."/>
        </authorList>
    </citation>
    <scope>NUCLEOTIDE SEQUENCE [LARGE SCALE GENOMIC DNA]</scope>
    <source>
        <strain evidence="11">Wuqing</strain>
    </source>
</reference>
<comment type="cofactor">
    <cofactor evidence="8">
        <name>Zn(2+)</name>
        <dbReference type="ChEBI" id="CHEBI:29105"/>
    </cofactor>
    <text evidence="8">Binds 1 zinc ion per subunit.</text>
</comment>